<feature type="transmembrane region" description="Helical" evidence="1">
    <location>
        <begin position="116"/>
        <end position="136"/>
    </location>
</feature>
<proteinExistence type="predicted"/>
<keyword evidence="1" id="KW-0812">Transmembrane</keyword>
<feature type="transmembrane region" description="Helical" evidence="1">
    <location>
        <begin position="87"/>
        <end position="110"/>
    </location>
</feature>
<protein>
    <recommendedName>
        <fullName evidence="4">DUF2975 domain-containing protein</fullName>
    </recommendedName>
</protein>
<dbReference type="STRING" id="1891671.SAMN06295885_2399"/>
<dbReference type="AlphaFoldDB" id="A0A1X7P1F0"/>
<organism evidence="2 3">
    <name type="scientific">Rathayibacter oskolensis</name>
    <dbReference type="NCBI Taxonomy" id="1891671"/>
    <lineage>
        <taxon>Bacteria</taxon>
        <taxon>Bacillati</taxon>
        <taxon>Actinomycetota</taxon>
        <taxon>Actinomycetes</taxon>
        <taxon>Micrococcales</taxon>
        <taxon>Microbacteriaceae</taxon>
        <taxon>Rathayibacter</taxon>
    </lineage>
</organism>
<reference evidence="3" key="1">
    <citation type="submission" date="2017-04" db="EMBL/GenBank/DDBJ databases">
        <authorList>
            <person name="Varghese N."/>
            <person name="Submissions S."/>
        </authorList>
    </citation>
    <scope>NUCLEOTIDE SEQUENCE [LARGE SCALE GENOMIC DNA]</scope>
    <source>
        <strain evidence="3">VKM Ac-2121</strain>
    </source>
</reference>
<name>A0A1X7P1F0_9MICO</name>
<dbReference type="RefSeq" id="WP_085476811.1">
    <property type="nucleotide sequence ID" value="NZ_FXBM01000002.1"/>
</dbReference>
<evidence type="ECO:0000256" key="1">
    <source>
        <dbReference type="SAM" id="Phobius"/>
    </source>
</evidence>
<evidence type="ECO:0000313" key="2">
    <source>
        <dbReference type="EMBL" id="SMH44595.1"/>
    </source>
</evidence>
<keyword evidence="1" id="KW-1133">Transmembrane helix</keyword>
<dbReference type="Proteomes" id="UP000193711">
    <property type="component" value="Unassembled WGS sequence"/>
</dbReference>
<evidence type="ECO:0000313" key="3">
    <source>
        <dbReference type="Proteomes" id="UP000193711"/>
    </source>
</evidence>
<keyword evidence="1" id="KW-0472">Membrane</keyword>
<dbReference type="Pfam" id="PF11188">
    <property type="entry name" value="DUF2975"/>
    <property type="match status" value="1"/>
</dbReference>
<gene>
    <name evidence="2" type="ORF">SAMN06295885_2399</name>
</gene>
<accession>A0A1X7P1F0</accession>
<sequence length="154" mass="15772">MPRTVLVALRAMLALLLLGSLLVQLGVSSVAREALDGGPVDGVLVAVVVAGVLCIEVVLVSIWRLLTLARDDALFAGDHRSDLWVDLAIGAFVAGSVLATIGAVAVLAAMPAPLPALAFAAVAVASAALALLVVVMRRLLHLAVEQRSELAEVV</sequence>
<keyword evidence="3" id="KW-1185">Reference proteome</keyword>
<feature type="transmembrane region" description="Helical" evidence="1">
    <location>
        <begin position="42"/>
        <end position="66"/>
    </location>
</feature>
<dbReference type="EMBL" id="FXBM01000002">
    <property type="protein sequence ID" value="SMH44595.1"/>
    <property type="molecule type" value="Genomic_DNA"/>
</dbReference>
<dbReference type="OrthoDB" id="3240470at2"/>
<dbReference type="InterPro" id="IPR021354">
    <property type="entry name" value="DUF2975"/>
</dbReference>
<evidence type="ECO:0008006" key="4">
    <source>
        <dbReference type="Google" id="ProtNLM"/>
    </source>
</evidence>